<gene>
    <name evidence="1" type="ORF">ALO88_100974</name>
</gene>
<organism evidence="1 2">
    <name type="scientific">Pseudomonas syringae pv. antirrhini</name>
    <dbReference type="NCBI Taxonomy" id="251702"/>
    <lineage>
        <taxon>Bacteria</taxon>
        <taxon>Pseudomonadati</taxon>
        <taxon>Pseudomonadota</taxon>
        <taxon>Gammaproteobacteria</taxon>
        <taxon>Pseudomonadales</taxon>
        <taxon>Pseudomonadaceae</taxon>
        <taxon>Pseudomonas</taxon>
    </lineage>
</organism>
<dbReference type="RefSeq" id="WP_057419271.1">
    <property type="nucleotide sequence ID" value="NZ_LJPT01000176.1"/>
</dbReference>
<comment type="caution">
    <text evidence="1">The sequence shown here is derived from an EMBL/GenBank/DDBJ whole genome shotgun (WGS) entry which is preliminary data.</text>
</comment>
<proteinExistence type="predicted"/>
<accession>A0A0P9LH74</accession>
<reference evidence="1 2" key="1">
    <citation type="submission" date="2015-09" db="EMBL/GenBank/DDBJ databases">
        <title>Genome announcement of multiple Pseudomonas syringae strains.</title>
        <authorList>
            <person name="Thakur S."/>
            <person name="Wang P.W."/>
            <person name="Gong Y."/>
            <person name="Weir B.S."/>
            <person name="Guttman D.S."/>
        </authorList>
    </citation>
    <scope>NUCLEOTIDE SEQUENCE [LARGE SCALE GENOMIC DNA]</scope>
    <source>
        <strain evidence="1 2">ICMP4303</strain>
    </source>
</reference>
<protein>
    <submittedName>
        <fullName evidence="1">Uncharacterized protein</fullName>
    </submittedName>
</protein>
<dbReference type="AlphaFoldDB" id="A0A0P9LH74"/>
<dbReference type="EMBL" id="LJPT01000176">
    <property type="protein sequence ID" value="KPW43570.1"/>
    <property type="molecule type" value="Genomic_DNA"/>
</dbReference>
<dbReference type="Proteomes" id="UP000050425">
    <property type="component" value="Unassembled WGS sequence"/>
</dbReference>
<sequence>MSEDLCVTDQIALSRHRVFLLRELNRTRSMALRSAIYDQLAHFSALLCIPIPALDTIGLPEQSAEDALIPFWSALDLLDGKGEQYNHSAAPESLLAINFKDLQSRLDKHGCGLQIDSSLRRFLTESVKPKFVEANKNVASVLLKKTVRCMVFQARE</sequence>
<evidence type="ECO:0000313" key="1">
    <source>
        <dbReference type="EMBL" id="KPW43570.1"/>
    </source>
</evidence>
<dbReference type="PATRIC" id="fig|251702.3.peg.5698"/>
<name>A0A0P9LH74_9PSED</name>
<evidence type="ECO:0000313" key="2">
    <source>
        <dbReference type="Proteomes" id="UP000050425"/>
    </source>
</evidence>